<dbReference type="OMA" id="GITWCTG"/>
<dbReference type="KEGG" id="psoj:PHYSODRAFT_519788"/>
<dbReference type="InterPro" id="IPR056517">
    <property type="entry name" value="INTS7_HB"/>
</dbReference>
<name>G5A156_PHYSP</name>
<dbReference type="GO" id="GO:0032039">
    <property type="term" value="C:integrator complex"/>
    <property type="evidence" value="ECO:0007669"/>
    <property type="project" value="InterPro"/>
</dbReference>
<dbReference type="GO" id="GO:0034472">
    <property type="term" value="P:snRNA 3'-end processing"/>
    <property type="evidence" value="ECO:0007669"/>
    <property type="project" value="TreeGrafter"/>
</dbReference>
<evidence type="ECO:0008006" key="10">
    <source>
        <dbReference type="Google" id="ProtNLM"/>
    </source>
</evidence>
<dbReference type="PANTHER" id="PTHR13322">
    <property type="entry name" value="C1ORF73 PROTEIN"/>
    <property type="match status" value="1"/>
</dbReference>
<dbReference type="Proteomes" id="UP000002640">
    <property type="component" value="Unassembled WGS sequence"/>
</dbReference>
<organism evidence="8 9">
    <name type="scientific">Phytophthora sojae (strain P6497)</name>
    <name type="common">Soybean stem and root rot agent</name>
    <name type="synonym">Phytophthora megasperma f. sp. glycines</name>
    <dbReference type="NCBI Taxonomy" id="1094619"/>
    <lineage>
        <taxon>Eukaryota</taxon>
        <taxon>Sar</taxon>
        <taxon>Stramenopiles</taxon>
        <taxon>Oomycota</taxon>
        <taxon>Peronosporomycetes</taxon>
        <taxon>Peronosporales</taxon>
        <taxon>Peronosporaceae</taxon>
        <taxon>Phytophthora</taxon>
    </lineage>
</organism>
<dbReference type="Pfam" id="PF24437">
    <property type="entry name" value="INTS7_HB"/>
    <property type="match status" value="1"/>
</dbReference>
<evidence type="ECO:0000313" key="9">
    <source>
        <dbReference type="Proteomes" id="UP000002640"/>
    </source>
</evidence>
<sequence>MLAGCVVPHAHYRVFHGNPAADSQHAAPNDQFPLALSPRRVENAPTDLHLREFAQLEVQVKALQLQAAQHSAPGAMGAAVAGALAECFLFYSRLFTVESFPWPDFLAAVFTKMAEHFASSDNEIVRSAILRVFQRTKAHVAQVNDPAKLLGHLSAPLTHPTSVTARTLTLQLLATMPSLLHHDAAVQQQILKGINAEDRDERSAAIEAARAFLPLSASFRTDVLALALEERSTALCGLLADAVSNSVEAQQAWTHCAGLYERLVDDKSAVASLRTMTTLTAAYAGVLLVMHGQLLHHVLDTEPRAFVRNFALLAAQQLVAAAGSDEDQQLAMALDGVFSRVRQLRATQGKTQSRLKLSALLLLEKWSATSQELGESALALLQDAKSWLATATDERFGKAYTSIIAHMARRKLSRTDAIAPKRSVDELLALLHPRAAVASKSTWNHALGAVAQLCHEFPEALAANVASRLVELLSIPADKNMDPATSRSRRTSVFKVLGAQLRPPPASVIKEQLPMLVEELSTVGRDDALHLRAIAATFFLWTQELLIGAADQATGNMISGFEEELLNPEHYESHAERYEMVKLAMLRGRFSLAAQLMEAIAAKADSECFGGWLHALHTLCKAESRVATDQSVHLDSIHLLTRASTYLQAARTSSFRFDLQLHLVALRLEWIQHMQSAQQLAGEAAFTNTAGNPVGREGQLNKQLRTLAHKFNVLRGLLLGAHKRDLDVLQAHADACCLLAAAVEGFLLLRSPNSIDFPADEGASSSISQWNLQVLKVLSNDTRRNLASGLAYCSSSYLHYVRFLPCCRNYFSALGCVLPSDCFRARSSSPTRRILPSQLNHARAHNWASLSALISRVC</sequence>
<dbReference type="InterPro" id="IPR033060">
    <property type="entry name" value="INTS7"/>
</dbReference>
<evidence type="ECO:0000313" key="8">
    <source>
        <dbReference type="EMBL" id="EGZ10658.1"/>
    </source>
</evidence>
<evidence type="ECO:0000259" key="7">
    <source>
        <dbReference type="Pfam" id="PF24437"/>
    </source>
</evidence>
<dbReference type="RefSeq" id="XP_009533403.1">
    <property type="nucleotide sequence ID" value="XM_009535108.1"/>
</dbReference>
<dbReference type="Pfam" id="PF24436">
    <property type="entry name" value="INTS7_N"/>
    <property type="match status" value="1"/>
</dbReference>
<evidence type="ECO:0000256" key="3">
    <source>
        <dbReference type="ARBA" id="ARBA00008565"/>
    </source>
</evidence>
<evidence type="ECO:0000256" key="1">
    <source>
        <dbReference type="ARBA" id="ARBA00004123"/>
    </source>
</evidence>
<evidence type="ECO:0000256" key="5">
    <source>
        <dbReference type="ARBA" id="ARBA00023242"/>
    </source>
</evidence>
<dbReference type="InterPro" id="IPR056516">
    <property type="entry name" value="INTS7_N"/>
</dbReference>
<keyword evidence="4" id="KW-0963">Cytoplasm</keyword>
<protein>
    <recommendedName>
        <fullName evidence="10">Integrator complex subunit 7</fullName>
    </recommendedName>
</protein>
<evidence type="ECO:0000259" key="6">
    <source>
        <dbReference type="Pfam" id="PF24436"/>
    </source>
</evidence>
<feature type="domain" description="Integrator complex subunit 7 helical bundle" evidence="7">
    <location>
        <begin position="591"/>
        <end position="743"/>
    </location>
</feature>
<dbReference type="InParanoid" id="G5A156"/>
<dbReference type="EMBL" id="JH159158">
    <property type="protein sequence ID" value="EGZ10658.1"/>
    <property type="molecule type" value="Genomic_DNA"/>
</dbReference>
<feature type="domain" description="Integrator complex subunit 7 N-terminal" evidence="6">
    <location>
        <begin position="97"/>
        <end position="528"/>
    </location>
</feature>
<dbReference type="AlphaFoldDB" id="G5A156"/>
<keyword evidence="9" id="KW-1185">Reference proteome</keyword>
<keyword evidence="5" id="KW-0539">Nucleus</keyword>
<reference evidence="8 9" key="1">
    <citation type="journal article" date="2006" name="Science">
        <title>Phytophthora genome sequences uncover evolutionary origins and mechanisms of pathogenesis.</title>
        <authorList>
            <person name="Tyler B.M."/>
            <person name="Tripathy S."/>
            <person name="Zhang X."/>
            <person name="Dehal P."/>
            <person name="Jiang R.H."/>
            <person name="Aerts A."/>
            <person name="Arredondo F.D."/>
            <person name="Baxter L."/>
            <person name="Bensasson D."/>
            <person name="Beynon J.L."/>
            <person name="Chapman J."/>
            <person name="Damasceno C.M."/>
            <person name="Dorrance A.E."/>
            <person name="Dou D."/>
            <person name="Dickerman A.W."/>
            <person name="Dubchak I.L."/>
            <person name="Garbelotto M."/>
            <person name="Gijzen M."/>
            <person name="Gordon S.G."/>
            <person name="Govers F."/>
            <person name="Grunwald N.J."/>
            <person name="Huang W."/>
            <person name="Ivors K.L."/>
            <person name="Jones R.W."/>
            <person name="Kamoun S."/>
            <person name="Krampis K."/>
            <person name="Lamour K.H."/>
            <person name="Lee M.K."/>
            <person name="McDonald W.H."/>
            <person name="Medina M."/>
            <person name="Meijer H.J."/>
            <person name="Nordberg E.K."/>
            <person name="Maclean D.J."/>
            <person name="Ospina-Giraldo M.D."/>
            <person name="Morris P.F."/>
            <person name="Phuntumart V."/>
            <person name="Putnam N.H."/>
            <person name="Rash S."/>
            <person name="Rose J.K."/>
            <person name="Sakihama Y."/>
            <person name="Salamov A.A."/>
            <person name="Savidor A."/>
            <person name="Scheuring C.F."/>
            <person name="Smith B.M."/>
            <person name="Sobral B.W."/>
            <person name="Terry A."/>
            <person name="Torto-Alalibo T.A."/>
            <person name="Win J."/>
            <person name="Xu Z."/>
            <person name="Zhang H."/>
            <person name="Grigoriev I.V."/>
            <person name="Rokhsar D.S."/>
            <person name="Boore J.L."/>
        </authorList>
    </citation>
    <scope>NUCLEOTIDE SEQUENCE [LARGE SCALE GENOMIC DNA]</scope>
    <source>
        <strain evidence="8 9">P6497</strain>
    </source>
</reference>
<evidence type="ECO:0000256" key="4">
    <source>
        <dbReference type="ARBA" id="ARBA00022490"/>
    </source>
</evidence>
<dbReference type="GeneID" id="20660220"/>
<comment type="similarity">
    <text evidence="3">Belongs to the Integrator subunit 7 family.</text>
</comment>
<comment type="subcellular location">
    <subcellularLocation>
        <location evidence="2">Cytoplasm</location>
    </subcellularLocation>
    <subcellularLocation>
        <location evidence="1">Nucleus</location>
    </subcellularLocation>
</comment>
<proteinExistence type="inferred from homology"/>
<dbReference type="PANTHER" id="PTHR13322:SF2">
    <property type="entry name" value="INTEGRATOR COMPLEX SUBUNIT 7"/>
    <property type="match status" value="1"/>
</dbReference>
<dbReference type="SUPFAM" id="SSF48371">
    <property type="entry name" value="ARM repeat"/>
    <property type="match status" value="1"/>
</dbReference>
<dbReference type="STRING" id="1094619.G5A156"/>
<gene>
    <name evidence="8" type="ORF">PHYSODRAFT_519788</name>
</gene>
<dbReference type="GO" id="GO:0005737">
    <property type="term" value="C:cytoplasm"/>
    <property type="evidence" value="ECO:0007669"/>
    <property type="project" value="UniProtKB-SubCell"/>
</dbReference>
<accession>G5A156</accession>
<dbReference type="SMR" id="G5A156"/>
<evidence type="ECO:0000256" key="2">
    <source>
        <dbReference type="ARBA" id="ARBA00004496"/>
    </source>
</evidence>
<dbReference type="InterPro" id="IPR016024">
    <property type="entry name" value="ARM-type_fold"/>
</dbReference>